<dbReference type="Gene3D" id="2.30.29.30">
    <property type="entry name" value="Pleckstrin-homology domain (PH domain)/Phosphotyrosine-binding domain (PTB)"/>
    <property type="match status" value="1"/>
</dbReference>
<dbReference type="SUPFAM" id="SSF50729">
    <property type="entry name" value="PH domain-like"/>
    <property type="match status" value="1"/>
</dbReference>
<accession>A0A090LK60</accession>
<reference evidence="2 3" key="1">
    <citation type="submission" date="2014-09" db="EMBL/GenBank/DDBJ databases">
        <authorList>
            <person name="Martin A.A."/>
        </authorList>
    </citation>
    <scope>NUCLEOTIDE SEQUENCE</scope>
    <source>
        <strain evidence="3">ED321</strain>
        <strain evidence="2">ED321 Heterogonic</strain>
    </source>
</reference>
<dbReference type="OrthoDB" id="9994380at2759"/>
<keyword evidence="3" id="KW-1185">Reference proteome</keyword>
<name>A0A090LK60_STRRB</name>
<proteinExistence type="predicted"/>
<protein>
    <submittedName>
        <fullName evidence="2 4">PTB/PI domain and Pleckstrin homology-like domain-containing protein</fullName>
    </submittedName>
</protein>
<evidence type="ECO:0000313" key="5">
    <source>
        <dbReference type="WormBase" id="SRAE_2000259100"/>
    </source>
</evidence>
<dbReference type="InterPro" id="IPR006020">
    <property type="entry name" value="PTB/PI_dom"/>
</dbReference>
<dbReference type="AlphaFoldDB" id="A0A090LK60"/>
<dbReference type="EMBL" id="LN609529">
    <property type="protein sequence ID" value="CEF67930.1"/>
    <property type="molecule type" value="Genomic_DNA"/>
</dbReference>
<evidence type="ECO:0000313" key="2">
    <source>
        <dbReference type="EMBL" id="CEF67930.1"/>
    </source>
</evidence>
<gene>
    <name evidence="2 4 5" type="ORF">SRAE_2000259100</name>
</gene>
<dbReference type="WBParaSite" id="SRAE_2000259100.1">
    <property type="protein sequence ID" value="SRAE_2000259100.1"/>
    <property type="gene ID" value="WBGene00262802"/>
</dbReference>
<evidence type="ECO:0000259" key="1">
    <source>
        <dbReference type="SMART" id="SM00462"/>
    </source>
</evidence>
<dbReference type="PANTHER" id="PTHR41148">
    <property type="entry name" value="LP09875P"/>
    <property type="match status" value="1"/>
</dbReference>
<dbReference type="GeneID" id="36380295"/>
<dbReference type="InterPro" id="IPR011993">
    <property type="entry name" value="PH-like_dom_sf"/>
</dbReference>
<sequence>MIWLWNKKTPKNYYYVWYLGARETDSLRNEEVTKYLMKEQLQNCYVKIGNKATISLSKKGLKLIQTIPMMDKNGYIKMKTMYINVPAHCIAFSMVGNMPFNDTVAVTMIILNPEMHSPIHLHVYRCDSSQIAQTMHEKIQYLISLSNNQRLLYNLEQRLYLKSTINNSRYLCEFDANNFIKKNTIINNFVRKNSIEGQKSRSRHSIAALPYNYGISSSDKNLNTNLFNLSQENNRISMENSLNLFNNYYDTNITSKRLYIKEKNNTYNGGGQMSSLKKLFKKKRLPISMFNNIND</sequence>
<dbReference type="RefSeq" id="XP_024507130.1">
    <property type="nucleotide sequence ID" value="XM_024653677.1"/>
</dbReference>
<feature type="domain" description="PID" evidence="1">
    <location>
        <begin position="9"/>
        <end position="152"/>
    </location>
</feature>
<dbReference type="WormBase" id="SRAE_2000259100">
    <property type="protein sequence ID" value="SRP10886"/>
    <property type="gene ID" value="WBGene00262802"/>
</dbReference>
<dbReference type="Proteomes" id="UP000035682">
    <property type="component" value="Unplaced"/>
</dbReference>
<organism evidence="2">
    <name type="scientific">Strongyloides ratti</name>
    <name type="common">Parasitic roundworm</name>
    <dbReference type="NCBI Taxonomy" id="34506"/>
    <lineage>
        <taxon>Eukaryota</taxon>
        <taxon>Metazoa</taxon>
        <taxon>Ecdysozoa</taxon>
        <taxon>Nematoda</taxon>
        <taxon>Chromadorea</taxon>
        <taxon>Rhabditida</taxon>
        <taxon>Tylenchina</taxon>
        <taxon>Panagrolaimomorpha</taxon>
        <taxon>Strongyloidoidea</taxon>
        <taxon>Strongyloididae</taxon>
        <taxon>Strongyloides</taxon>
    </lineage>
</organism>
<dbReference type="STRING" id="34506.A0A090LK60"/>
<evidence type="ECO:0000313" key="3">
    <source>
        <dbReference type="Proteomes" id="UP000035682"/>
    </source>
</evidence>
<dbReference type="SMART" id="SM00462">
    <property type="entry name" value="PTB"/>
    <property type="match status" value="1"/>
</dbReference>
<reference evidence="4" key="2">
    <citation type="submission" date="2020-12" db="UniProtKB">
        <authorList>
            <consortium name="WormBaseParasite"/>
        </authorList>
    </citation>
    <scope>IDENTIFICATION</scope>
</reference>
<dbReference type="CTD" id="36380295"/>
<dbReference type="PANTHER" id="PTHR41148:SF1">
    <property type="entry name" value="LP09875P"/>
    <property type="match status" value="1"/>
</dbReference>
<evidence type="ECO:0000313" key="4">
    <source>
        <dbReference type="WBParaSite" id="SRAE_2000259100.1"/>
    </source>
</evidence>